<dbReference type="PROSITE" id="PS00189">
    <property type="entry name" value="LIPOYL"/>
    <property type="match status" value="1"/>
</dbReference>
<dbReference type="SUPFAM" id="SSF47005">
    <property type="entry name" value="Peripheral subunit-binding domain of 2-oxo acid dehydrogenase complex"/>
    <property type="match status" value="1"/>
</dbReference>
<dbReference type="AlphaFoldDB" id="A0A2M8CCX6"/>
<dbReference type="PANTHER" id="PTHR43178:SF5">
    <property type="entry name" value="LIPOAMIDE ACYLTRANSFERASE COMPONENT OF BRANCHED-CHAIN ALPHA-KETO ACID DEHYDROGENASE COMPLEX, MITOCHONDRIAL"/>
    <property type="match status" value="1"/>
</dbReference>
<dbReference type="GO" id="GO:0008811">
    <property type="term" value="F:chloramphenicol O-acetyltransferase activity"/>
    <property type="evidence" value="ECO:0007669"/>
    <property type="project" value="InterPro"/>
</dbReference>
<dbReference type="PANTHER" id="PTHR43178">
    <property type="entry name" value="DIHYDROLIPOAMIDE ACETYLTRANSFERASE COMPONENT OF PYRUVATE DEHYDROGENASE COMPLEX"/>
    <property type="match status" value="1"/>
</dbReference>
<dbReference type="SUPFAM" id="SSF52777">
    <property type="entry name" value="CoA-dependent acyltransferases"/>
    <property type="match status" value="1"/>
</dbReference>
<keyword evidence="4 7" id="KW-0808">Transferase</keyword>
<dbReference type="InterPro" id="IPR001078">
    <property type="entry name" value="2-oxoacid_DH_actylTfrase"/>
</dbReference>
<comment type="cofactor">
    <cofactor evidence="1 7">
        <name>(R)-lipoate</name>
        <dbReference type="ChEBI" id="CHEBI:83088"/>
    </cofactor>
</comment>
<accession>A0A2M7KA50</accession>
<comment type="caution">
    <text evidence="11">The sequence shown here is derived from an EMBL/GenBank/DDBJ whole genome shotgun (WGS) entry which is preliminary data.</text>
</comment>
<dbReference type="GO" id="GO:0031405">
    <property type="term" value="F:lipoic acid binding"/>
    <property type="evidence" value="ECO:0007669"/>
    <property type="project" value="TreeGrafter"/>
</dbReference>
<dbReference type="Proteomes" id="UP000228560">
    <property type="component" value="Unassembled WGS sequence"/>
</dbReference>
<dbReference type="SUPFAM" id="SSF51230">
    <property type="entry name" value="Single hybrid motif"/>
    <property type="match status" value="1"/>
</dbReference>
<dbReference type="Gene3D" id="3.30.559.10">
    <property type="entry name" value="Chloramphenicol acetyltransferase-like domain"/>
    <property type="match status" value="1"/>
</dbReference>
<reference evidence="10" key="2">
    <citation type="submission" date="2017-09" db="EMBL/GenBank/DDBJ databases">
        <title>Depth-based differentiation of microbial function through sediment-hosted aquifers and enrichment of novel symbionts in the deep terrestrial subsurface.</title>
        <authorList>
            <person name="Probst A.J."/>
            <person name="Ladd B."/>
            <person name="Jarett J.K."/>
            <person name="Geller-Mcgrath D.E."/>
            <person name="Sieber C.M.K."/>
            <person name="Emerson J.B."/>
            <person name="Anantharaman K."/>
            <person name="Thomas B.C."/>
            <person name="Malmstrom R."/>
            <person name="Stieglmeier M."/>
            <person name="Klingl A."/>
            <person name="Woyke T."/>
            <person name="Ryan C.M."/>
            <person name="Banfield J.F."/>
        </authorList>
    </citation>
    <scope>NUCLEOTIDE SEQUENCE</scope>
    <source>
        <strain evidence="10">CG_4_8_14_3_um_filter_34_18</strain>
    </source>
</reference>
<dbReference type="Proteomes" id="UP000231493">
    <property type="component" value="Unassembled WGS sequence"/>
</dbReference>
<dbReference type="GO" id="GO:0005737">
    <property type="term" value="C:cytoplasm"/>
    <property type="evidence" value="ECO:0007669"/>
    <property type="project" value="TreeGrafter"/>
</dbReference>
<dbReference type="InterPro" id="IPR036625">
    <property type="entry name" value="E3-bd_dom_sf"/>
</dbReference>
<dbReference type="InterPro" id="IPR011053">
    <property type="entry name" value="Single_hybrid_motif"/>
</dbReference>
<feature type="domain" description="Peripheral subunit-binding (PSBD)" evidence="9">
    <location>
        <begin position="118"/>
        <end position="155"/>
    </location>
</feature>
<dbReference type="InterPro" id="IPR023213">
    <property type="entry name" value="CAT-like_dom_sf"/>
</dbReference>
<dbReference type="Gene3D" id="2.40.50.100">
    <property type="match status" value="1"/>
</dbReference>
<evidence type="ECO:0000256" key="7">
    <source>
        <dbReference type="RuleBase" id="RU003423"/>
    </source>
</evidence>
<dbReference type="Pfam" id="PF00198">
    <property type="entry name" value="2-oxoacid_dh"/>
    <property type="match status" value="1"/>
</dbReference>
<dbReference type="EMBL" id="PFIP01000027">
    <property type="protein sequence ID" value="PIX35007.1"/>
    <property type="molecule type" value="Genomic_DNA"/>
</dbReference>
<protein>
    <recommendedName>
        <fullName evidence="7">Dihydrolipoamide acetyltransferase component of pyruvate dehydrogenase complex</fullName>
        <ecNumber evidence="7">2.3.1.-</ecNumber>
    </recommendedName>
</protein>
<dbReference type="Pfam" id="PF02817">
    <property type="entry name" value="E3_binding"/>
    <property type="match status" value="1"/>
</dbReference>
<dbReference type="InterPro" id="IPR003016">
    <property type="entry name" value="2-oxoA_DH_lipoyl-BS"/>
</dbReference>
<dbReference type="EC" id="2.3.1.-" evidence="7"/>
<dbReference type="CDD" id="cd06849">
    <property type="entry name" value="lipoyl_domain"/>
    <property type="match status" value="1"/>
</dbReference>
<dbReference type="PROSITE" id="PS50968">
    <property type="entry name" value="BIOTINYL_LIPOYL"/>
    <property type="match status" value="1"/>
</dbReference>
<proteinExistence type="inferred from homology"/>
<keyword evidence="6 7" id="KW-0012">Acyltransferase</keyword>
<evidence type="ECO:0000256" key="1">
    <source>
        <dbReference type="ARBA" id="ARBA00001938"/>
    </source>
</evidence>
<sequence>MYEIKMPRFGLNMECGFIEKWFKKEGEKIKEGEPLFEVSSEKITNEVVSPASGVLLKIIGQEKEEIKVGTVIAIIGEEGEKIKEIKEKEEPGKIDEIPEREEIPSMKVAPLEREGRIKASPLAKKMAREKNLDLSQMTGTGPAGRIEKKDVLIYLSSVSENKADFKIEKLSGLRRTIAERLSKSFHTAVTLTNTTEVDFTEFKKLMKENKVSITSGLVFFLSKVLRELNQFNAHFNHDKKEVIIYNNIHIGIAVDTEKGLMVPVIRNTDKLNLETINDQIKKIADEARKGVISENDIKGSTFTLTNLGMMRTEIFTPVINPPEVAILGIGRIIKKPVIVDEDKISIRELAYLSLSYDHQIIDGADAAKFLEKLARLIENPALLGGERKKFIDL</sequence>
<evidence type="ECO:0000256" key="6">
    <source>
        <dbReference type="ARBA" id="ARBA00023315"/>
    </source>
</evidence>
<dbReference type="InterPro" id="IPR050743">
    <property type="entry name" value="2-oxoacid_DH_E2_comp"/>
</dbReference>
<evidence type="ECO:0000313" key="10">
    <source>
        <dbReference type="EMBL" id="PIX35007.1"/>
    </source>
</evidence>
<evidence type="ECO:0000256" key="5">
    <source>
        <dbReference type="ARBA" id="ARBA00022823"/>
    </source>
</evidence>
<dbReference type="InterPro" id="IPR004167">
    <property type="entry name" value="PSBD"/>
</dbReference>
<gene>
    <name evidence="11" type="ORF">CO097_04080</name>
    <name evidence="10" type="ORF">COZ58_01750</name>
</gene>
<comment type="similarity">
    <text evidence="2 7">Belongs to the 2-oxoacid dehydrogenase family.</text>
</comment>
<evidence type="ECO:0000256" key="2">
    <source>
        <dbReference type="ARBA" id="ARBA00007317"/>
    </source>
</evidence>
<dbReference type="SMART" id="SM01059">
    <property type="entry name" value="CAT"/>
    <property type="match status" value="1"/>
</dbReference>
<evidence type="ECO:0000256" key="3">
    <source>
        <dbReference type="ARBA" id="ARBA00011484"/>
    </source>
</evidence>
<evidence type="ECO:0000313" key="11">
    <source>
        <dbReference type="EMBL" id="PJB56924.1"/>
    </source>
</evidence>
<evidence type="ECO:0000313" key="12">
    <source>
        <dbReference type="Proteomes" id="UP000228560"/>
    </source>
</evidence>
<accession>A0A2M8CCX6</accession>
<feature type="domain" description="Lipoyl-binding" evidence="8">
    <location>
        <begin position="1"/>
        <end position="76"/>
    </location>
</feature>
<comment type="subunit">
    <text evidence="3">Forms a 24-polypeptide structural core with octahedral symmetry.</text>
</comment>
<dbReference type="Pfam" id="PF00364">
    <property type="entry name" value="Biotin_lipoyl"/>
    <property type="match status" value="1"/>
</dbReference>
<evidence type="ECO:0000259" key="8">
    <source>
        <dbReference type="PROSITE" id="PS50968"/>
    </source>
</evidence>
<organism evidence="11 12">
    <name type="scientific">Candidatus Infernicultor aquiphilus</name>
    <dbReference type="NCBI Taxonomy" id="1805029"/>
    <lineage>
        <taxon>Bacteria</taxon>
        <taxon>Pseudomonadati</taxon>
        <taxon>Atribacterota</taxon>
        <taxon>Candidatus Phoenicimicrobiia</taxon>
        <taxon>Candidatus Pheonicimicrobiales</taxon>
        <taxon>Candidatus Phoenicimicrobiaceae</taxon>
        <taxon>Candidatus Infernicultor</taxon>
    </lineage>
</organism>
<evidence type="ECO:0000313" key="13">
    <source>
        <dbReference type="Proteomes" id="UP000231493"/>
    </source>
</evidence>
<dbReference type="EMBL" id="PFTV01000099">
    <property type="protein sequence ID" value="PJB56924.1"/>
    <property type="molecule type" value="Genomic_DNA"/>
</dbReference>
<reference evidence="12 13" key="1">
    <citation type="submission" date="2017-09" db="EMBL/GenBank/DDBJ databases">
        <title>Depth-based differentiation of microbial function through sediment-hosted aquifers and enrichment of novel symbionts in the deep terrestrial subsurface.</title>
        <authorList>
            <person name="Probst A.J."/>
            <person name="Ladd B."/>
            <person name="Jarett J.K."/>
            <person name="Geller-Mcgrath D.E."/>
            <person name="Sieber C.M."/>
            <person name="Emerson J.B."/>
            <person name="Anantharaman K."/>
            <person name="Thomas B.C."/>
            <person name="Malmstrom R."/>
            <person name="Stieglmeier M."/>
            <person name="Klingl A."/>
            <person name="Woyke T."/>
            <person name="Ryan C.M."/>
            <person name="Banfield J.F."/>
        </authorList>
    </citation>
    <scope>NUCLEOTIDE SEQUENCE [LARGE SCALE GENOMIC DNA]</scope>
    <source>
        <strain evidence="11">CG_4_9_14_3_um_filter_33_16</strain>
    </source>
</reference>
<name>A0A2M8CCX6_9BACT</name>
<evidence type="ECO:0000256" key="4">
    <source>
        <dbReference type="ARBA" id="ARBA00022679"/>
    </source>
</evidence>
<dbReference type="InterPro" id="IPR000089">
    <property type="entry name" value="Biotin_lipoyl"/>
</dbReference>
<dbReference type="InterPro" id="IPR001707">
    <property type="entry name" value="Cmp_AcTrfase"/>
</dbReference>
<dbReference type="Gene3D" id="4.10.320.10">
    <property type="entry name" value="E3-binding domain"/>
    <property type="match status" value="1"/>
</dbReference>
<keyword evidence="5 7" id="KW-0450">Lipoyl</keyword>
<evidence type="ECO:0000259" key="9">
    <source>
        <dbReference type="PROSITE" id="PS51826"/>
    </source>
</evidence>
<dbReference type="PROSITE" id="PS51826">
    <property type="entry name" value="PSBD"/>
    <property type="match status" value="1"/>
</dbReference>